<dbReference type="AlphaFoldDB" id="A0A0A9H4D3"/>
<organism evidence="1">
    <name type="scientific">Arundo donax</name>
    <name type="common">Giant reed</name>
    <name type="synonym">Donax arundinaceus</name>
    <dbReference type="NCBI Taxonomy" id="35708"/>
    <lineage>
        <taxon>Eukaryota</taxon>
        <taxon>Viridiplantae</taxon>
        <taxon>Streptophyta</taxon>
        <taxon>Embryophyta</taxon>
        <taxon>Tracheophyta</taxon>
        <taxon>Spermatophyta</taxon>
        <taxon>Magnoliopsida</taxon>
        <taxon>Liliopsida</taxon>
        <taxon>Poales</taxon>
        <taxon>Poaceae</taxon>
        <taxon>PACMAD clade</taxon>
        <taxon>Arundinoideae</taxon>
        <taxon>Arundineae</taxon>
        <taxon>Arundo</taxon>
    </lineage>
</organism>
<accession>A0A0A9H4D3</accession>
<dbReference type="EMBL" id="GBRH01168175">
    <property type="protein sequence ID" value="JAE29721.1"/>
    <property type="molecule type" value="Transcribed_RNA"/>
</dbReference>
<evidence type="ECO:0000313" key="1">
    <source>
        <dbReference type="EMBL" id="JAE29721.1"/>
    </source>
</evidence>
<reference evidence="1" key="2">
    <citation type="journal article" date="2015" name="Data Brief">
        <title>Shoot transcriptome of the giant reed, Arundo donax.</title>
        <authorList>
            <person name="Barrero R.A."/>
            <person name="Guerrero F.D."/>
            <person name="Moolhuijzen P."/>
            <person name="Goolsby J.A."/>
            <person name="Tidwell J."/>
            <person name="Bellgard S.E."/>
            <person name="Bellgard M.I."/>
        </authorList>
    </citation>
    <scope>NUCLEOTIDE SEQUENCE</scope>
    <source>
        <tissue evidence="1">Shoot tissue taken approximately 20 cm above the soil surface</tissue>
    </source>
</reference>
<name>A0A0A9H4D3_ARUDO</name>
<sequence length="25" mass="2811">MLIISVAIDIDNQEEEVPMCDNTAF</sequence>
<reference evidence="1" key="1">
    <citation type="submission" date="2014-09" db="EMBL/GenBank/DDBJ databases">
        <authorList>
            <person name="Magalhaes I.L.F."/>
            <person name="Oliveira U."/>
            <person name="Santos F.R."/>
            <person name="Vidigal T.H.D.A."/>
            <person name="Brescovit A.D."/>
            <person name="Santos A.J."/>
        </authorList>
    </citation>
    <scope>NUCLEOTIDE SEQUENCE</scope>
    <source>
        <tissue evidence="1">Shoot tissue taken approximately 20 cm above the soil surface</tissue>
    </source>
</reference>
<proteinExistence type="predicted"/>
<protein>
    <submittedName>
        <fullName evidence="1">Uncharacterized protein</fullName>
    </submittedName>
</protein>